<evidence type="ECO:0000256" key="1">
    <source>
        <dbReference type="SAM" id="MobiDB-lite"/>
    </source>
</evidence>
<keyword evidence="3" id="KW-1185">Reference proteome</keyword>
<dbReference type="Proteomes" id="UP000494040">
    <property type="component" value="Unassembled WGS sequence"/>
</dbReference>
<feature type="region of interest" description="Disordered" evidence="1">
    <location>
        <begin position="571"/>
        <end position="610"/>
    </location>
</feature>
<organism evidence="2 3">
    <name type="scientific">Cimex lectularius</name>
    <name type="common">Bed bug</name>
    <name type="synonym">Acanthia lectularia</name>
    <dbReference type="NCBI Taxonomy" id="79782"/>
    <lineage>
        <taxon>Eukaryota</taxon>
        <taxon>Metazoa</taxon>
        <taxon>Ecdysozoa</taxon>
        <taxon>Arthropoda</taxon>
        <taxon>Hexapoda</taxon>
        <taxon>Insecta</taxon>
        <taxon>Pterygota</taxon>
        <taxon>Neoptera</taxon>
        <taxon>Paraneoptera</taxon>
        <taxon>Hemiptera</taxon>
        <taxon>Heteroptera</taxon>
        <taxon>Panheteroptera</taxon>
        <taxon>Cimicomorpha</taxon>
        <taxon>Cimicidae</taxon>
        <taxon>Cimex</taxon>
    </lineage>
</organism>
<feature type="compositionally biased region" description="Polar residues" evidence="1">
    <location>
        <begin position="1"/>
        <end position="10"/>
    </location>
</feature>
<feature type="compositionally biased region" description="Basic and acidic residues" evidence="1">
    <location>
        <begin position="11"/>
        <end position="22"/>
    </location>
</feature>
<dbReference type="GeneID" id="106669011"/>
<feature type="compositionally biased region" description="Basic and acidic residues" evidence="1">
    <location>
        <begin position="734"/>
        <end position="757"/>
    </location>
</feature>
<feature type="region of interest" description="Disordered" evidence="1">
    <location>
        <begin position="937"/>
        <end position="957"/>
    </location>
</feature>
<dbReference type="OrthoDB" id="6630059at2759"/>
<feature type="compositionally biased region" description="Polar residues" evidence="1">
    <location>
        <begin position="571"/>
        <end position="582"/>
    </location>
</feature>
<feature type="region of interest" description="Disordered" evidence="1">
    <location>
        <begin position="893"/>
        <end position="912"/>
    </location>
</feature>
<dbReference type="RefSeq" id="XP_014253742.1">
    <property type="nucleotide sequence ID" value="XM_014398256.2"/>
</dbReference>
<name>A0A8I6RYP8_CIMLE</name>
<reference evidence="2" key="1">
    <citation type="submission" date="2022-01" db="UniProtKB">
        <authorList>
            <consortium name="EnsemblMetazoa"/>
        </authorList>
    </citation>
    <scope>IDENTIFICATION</scope>
</reference>
<protein>
    <submittedName>
        <fullName evidence="2">Uncharacterized protein</fullName>
    </submittedName>
</protein>
<feature type="region of interest" description="Disordered" evidence="1">
    <location>
        <begin position="1"/>
        <end position="35"/>
    </location>
</feature>
<sequence length="1409" mass="160196">MDKPRSSTSDESNKTIETEVRTARSSILKPQRPRTPFQDTTLGYINEEFDLTNRRRRVSFAGVNIVKEFCSKTESQHIGYIQAYEETFSLSSDSSHFTNSEPSAIPVRPYLNNLETSDDSILSEKSMDLTLNSLNDDLIQNCDQGGKIQNCLPNFDILSQNRFVMESDKENHLIPMVKNPNFLPNMMTYNFSGNMVDDKKVLDVSDTNMSMTNVLYRPDEFTDPRNKDLFNYSNIGDLSNNDMEMTEAIHVQIGNRFSEGDNIKNSSGMEFTEVLPTLRPRKSLAPQTLVTLPLCNDEEQFRIESDTEKLQSNQSACDKDLNTSLFQNQLDTSMEFTNVNNIRSFVNFHKNTECVNSQRTSDPVVIDMEITEQVNMKFIYERRDNLNQTHENSEMQFTEVISKTPLNESIGMELTEAVPHNFLNTPHQTQENQKPCLDVKETNPIFSEMSILGEVPPKQAFFSQKMSLLPNVLGVSQVETASQVETECNQEKLSQLIGLEPTEEEYKHLSSAHLSKKMVEKEDDFMDLTQNRLPASQEEESLSSDDKEQMSIKEGLNNKFDIYEDLGDTSSNNDLSFKQTEATNHRDKKREKGLGEILSRKSLAPDKLDDSMHANEDFSHKKTCIRSPATCERVISSFRLELDHSLELSSSKSSKLAGIANSEDLNKPDKNIPVVSGNYEMCDDNPLKGILEESVLPDFVPIKHRDSTKSQNNQQKENAAPKSNCPLFTVFQSPDKENGNEVECAPRKQPEAAHLEISDENPLKGILDESEHNSDKSPNRYSTYHSPQNEEAGSNLSADGSEIIQEKSELSTVKNKPRSKRFTHYYCDEENVQDKLNISDGSDNKLLPEQNSMLFNQDVSSENTDQVVENAHSMKFISNDTLLKGVLDDSESKSLEGSASEQEGSSKLSKKPLEITPYKNSIGELFAKRRSDMCKSFSSSNESKHFEKPEDTSQSTDRVLTCHPLQEVLQNSVIEPMELQQHSSSKKGIRHEVPVEEDIKSACESLHKTSLNDDMNVVNTINHSKSVHAKMNLLEKFNNSEQNNTQLEIHVPCTEEIVETELIQIDADVQEVEAHSVKQMPDLISHKEDVQSTADKFSPCPMVLNEEVDKQNCLEEIDVINDVQISDEAFEPRAVLTPFADTQKEYLSSTDSKKRNITLSSFMSGANTPYEKLSYFSVTALSTPGENFANNQRSGNDKTSDKAYAIRIKNRDFMASLGFKRITLSTWKYKICHHFYLVVETGLQEIFEFTSIKKIYYLRKLQMTDEILDFIEINFKISFPEIHLVNQCKNVGQLKQITFEINSFWKKLTPLVDALNYLSQRFPFTLVNRKLSFSIINLDAKIKFDVIINLSDWKQGIGERNVSICQGIGQVNEMAVKFLFDSNPFEEDIFFKYVTELKNHCGLLNRNLS</sequence>
<feature type="compositionally biased region" description="Basic and acidic residues" evidence="1">
    <location>
        <begin position="766"/>
        <end position="778"/>
    </location>
</feature>
<evidence type="ECO:0000313" key="2">
    <source>
        <dbReference type="EnsemblMetazoa" id="XP_014253742.1"/>
    </source>
</evidence>
<proteinExistence type="predicted"/>
<accession>A0A8I6RYP8</accession>
<feature type="compositionally biased region" description="Polar residues" evidence="1">
    <location>
        <begin position="779"/>
        <end position="798"/>
    </location>
</feature>
<dbReference type="KEGG" id="clec:106669011"/>
<feature type="region of interest" description="Disordered" evidence="1">
    <location>
        <begin position="705"/>
        <end position="815"/>
    </location>
</feature>
<feature type="compositionally biased region" description="Basic and acidic residues" evidence="1">
    <location>
        <begin position="942"/>
        <end position="951"/>
    </location>
</feature>
<feature type="compositionally biased region" description="Polar residues" evidence="1">
    <location>
        <begin position="895"/>
        <end position="907"/>
    </location>
</feature>
<dbReference type="EnsemblMetazoa" id="XM_014398256.2">
    <property type="protein sequence ID" value="XP_014253742.1"/>
    <property type="gene ID" value="LOC106669011"/>
</dbReference>
<evidence type="ECO:0000313" key="3">
    <source>
        <dbReference type="Proteomes" id="UP000494040"/>
    </source>
</evidence>